<protein>
    <submittedName>
        <fullName evidence="1">Uncharacterized protein</fullName>
    </submittedName>
</protein>
<evidence type="ECO:0000313" key="2">
    <source>
        <dbReference type="Proteomes" id="UP000297195"/>
    </source>
</evidence>
<dbReference type="Proteomes" id="UP000297195">
    <property type="component" value="Segment"/>
</dbReference>
<accession>A0A4D6DWT4</accession>
<keyword evidence="2" id="KW-1185">Reference proteome</keyword>
<reference evidence="1 2" key="1">
    <citation type="submission" date="2019-03" db="EMBL/GenBank/DDBJ databases">
        <authorList>
            <person name="Kim S.G."/>
            <person name="Park S.C."/>
        </authorList>
    </citation>
    <scope>NUCLEOTIDE SEQUENCE [LARGE SCALE GENOMIC DNA]</scope>
</reference>
<sequence length="131" mass="15512">MTKWPTISKQLEEQLDLVRYLGRDEKHRSVWEHKPFIDVNKDFCRIVKMKRLGRELKPSSYKRLKLNHLNHGTDAWEIRLYTNHSYVSINKDNWGGFDYYVRSLIHYAPTSAASMMAKYPHVRLGSGMDKA</sequence>
<gene>
    <name evidence="1" type="ORF">pETSU_219</name>
</gene>
<evidence type="ECO:0000313" key="1">
    <source>
        <dbReference type="EMBL" id="QBZ70800.1"/>
    </source>
</evidence>
<organism evidence="1 2">
    <name type="scientific">Edwardsiella phage pEt-SU</name>
    <dbReference type="NCBI Taxonomy" id="2562142"/>
    <lineage>
        <taxon>Viruses</taxon>
        <taxon>Duplodnaviria</taxon>
        <taxon>Heunggongvirae</taxon>
        <taxon>Uroviricota</taxon>
        <taxon>Caudoviricetes</taxon>
        <taxon>Chimalliviridae</taxon>
        <taxon>Petsuvirus</taxon>
        <taxon>Petsuvirus pEtSU</taxon>
    </lineage>
</organism>
<dbReference type="EMBL" id="MK689364">
    <property type="protein sequence ID" value="QBZ70800.1"/>
    <property type="molecule type" value="Genomic_DNA"/>
</dbReference>
<name>A0A4D6DWT4_9CAUD</name>
<proteinExistence type="predicted"/>